<proteinExistence type="predicted"/>
<keyword evidence="2" id="KW-0418">Kinase</keyword>
<evidence type="ECO:0000256" key="1">
    <source>
        <dbReference type="SAM" id="MobiDB-lite"/>
    </source>
</evidence>
<evidence type="ECO:0000313" key="3">
    <source>
        <dbReference type="Proteomes" id="UP000732193"/>
    </source>
</evidence>
<dbReference type="AlphaFoldDB" id="A0AAE2W1H3"/>
<reference evidence="2 3" key="1">
    <citation type="submission" date="2021-01" db="EMBL/GenBank/DDBJ databases">
        <title>Diatom-associated Roseobacters Show Island Model of Population Structure.</title>
        <authorList>
            <person name="Qu L."/>
            <person name="Feng X."/>
            <person name="Chen Y."/>
            <person name="Li L."/>
            <person name="Wang X."/>
            <person name="Hu Z."/>
            <person name="Wang H."/>
            <person name="Luo H."/>
        </authorList>
    </citation>
    <scope>NUCLEOTIDE SEQUENCE [LARGE SCALE GENOMIC DNA]</scope>
    <source>
        <strain evidence="2 3">TR60-84</strain>
    </source>
</reference>
<feature type="region of interest" description="Disordered" evidence="1">
    <location>
        <begin position="107"/>
        <end position="139"/>
    </location>
</feature>
<protein>
    <submittedName>
        <fullName evidence="2">Serine/threonine protein kinase</fullName>
    </submittedName>
</protein>
<keyword evidence="3" id="KW-1185">Reference proteome</keyword>
<accession>A0AAE2W1H3</accession>
<name>A0AAE2W1H3_9RHOB</name>
<sequence>MSFLPYSASGSGGWWAATTGAVILHGAAIAIGFGGLQNVLAVAAPDPEERPEYTITIAPLDSDTIAGLLEQEGEAGADDGDGIDPAAPETVEDAAPEELAALAPEETVAAEPVAPEPVEPEPVEPDPVEPEAVTQEPEELAALEPETPEALDPIAAAPIEAEPEAIQPITPAAPEMPDSNPLIPETVTALPSAAALSPVVPEGTAGLIATPVPSGAETVTRVPAQTEIIRPAAAAGTVVAAIGRRPDITPPKPKTAAPAPSAQDIAVGELLRRIKTAVTDPCLLALPRRDGTEGVGLALIASSDAAMARFSDTVLTEKDTDIRQTRVLIDERQCAALDYVRLNRDYPATQLGLRLDAAEVPSGGNLTGVLRGTAGRYVTLVLIDNNGVVQALQRFMSFSGNFARFDVPVTRPGAPRDTKQMLLAIATRRPATEIRARAGQLAQDVFSGLSGEIASQAALAITTFDVR</sequence>
<dbReference type="Proteomes" id="UP000732193">
    <property type="component" value="Unassembled WGS sequence"/>
</dbReference>
<dbReference type="GO" id="GO:0004674">
    <property type="term" value="F:protein serine/threonine kinase activity"/>
    <property type="evidence" value="ECO:0007669"/>
    <property type="project" value="UniProtKB-KW"/>
</dbReference>
<feature type="compositionally biased region" description="Acidic residues" evidence="1">
    <location>
        <begin position="118"/>
        <end position="129"/>
    </location>
</feature>
<evidence type="ECO:0000313" key="2">
    <source>
        <dbReference type="EMBL" id="MBM1715548.1"/>
    </source>
</evidence>
<comment type="caution">
    <text evidence="2">The sequence shown here is derived from an EMBL/GenBank/DDBJ whole genome shotgun (WGS) entry which is preliminary data.</text>
</comment>
<keyword evidence="2" id="KW-0808">Transferase</keyword>
<organism evidence="2 3">
    <name type="scientific">Sulfitobacter geojensis</name>
    <dbReference type="NCBI Taxonomy" id="1342299"/>
    <lineage>
        <taxon>Bacteria</taxon>
        <taxon>Pseudomonadati</taxon>
        <taxon>Pseudomonadota</taxon>
        <taxon>Alphaproteobacteria</taxon>
        <taxon>Rhodobacterales</taxon>
        <taxon>Roseobacteraceae</taxon>
        <taxon>Sulfitobacter</taxon>
    </lineage>
</organism>
<dbReference type="EMBL" id="JAFBRM010000007">
    <property type="protein sequence ID" value="MBM1715548.1"/>
    <property type="molecule type" value="Genomic_DNA"/>
</dbReference>
<dbReference type="RefSeq" id="WP_203243323.1">
    <property type="nucleotide sequence ID" value="NZ_JAFBRH010000007.1"/>
</dbReference>
<keyword evidence="2" id="KW-0723">Serine/threonine-protein kinase</keyword>
<gene>
    <name evidence="2" type="ORF">JQV55_18410</name>
</gene>